<feature type="transmembrane region" description="Helical" evidence="2">
    <location>
        <begin position="422"/>
        <end position="440"/>
    </location>
</feature>
<accession>A0AAW6BB04</accession>
<gene>
    <name evidence="5" type="ORF">ODV14_06255</name>
</gene>
<organism evidence="5 6">
    <name type="scientific">Lactobacillus amylovorus</name>
    <dbReference type="NCBI Taxonomy" id="1604"/>
    <lineage>
        <taxon>Bacteria</taxon>
        <taxon>Bacillati</taxon>
        <taxon>Bacillota</taxon>
        <taxon>Bacilli</taxon>
        <taxon>Lactobacillales</taxon>
        <taxon>Lactobacillaceae</taxon>
        <taxon>Lactobacillus</taxon>
    </lineage>
</organism>
<evidence type="ECO:0000256" key="2">
    <source>
        <dbReference type="SAM" id="Phobius"/>
    </source>
</evidence>
<reference evidence="5" key="2">
    <citation type="submission" date="2022-10" db="EMBL/GenBank/DDBJ databases">
        <authorList>
            <person name="Kostovova I."/>
            <person name="Moravkova M."/>
            <person name="Pechar R."/>
        </authorList>
    </citation>
    <scope>NUCLEOTIDE SEQUENCE</scope>
    <source>
        <strain evidence="5">M597B</strain>
    </source>
</reference>
<evidence type="ECO:0000256" key="1">
    <source>
        <dbReference type="SAM" id="MobiDB-lite"/>
    </source>
</evidence>
<sequence>MVTTPEIPGYITEDPVVGGETVTPDDCDREYTVEYEINQQPSTEDQTVKVEYVDHDDENQEIVTDTLTGQANMLVDYDPKNTIEKLEKQGYTLVDNGYNPVGEVQFYSNNDDYVPTYIMTMKHTIGPVDVDHPNDEVEKAEYLREVEFAVNYEGAGSATPNNNVQKARWTRSLTIDRVTGEIFADGQYTTNWQVDRENYDDVQVPVVKGYHADKKSIAGAPTPVFETDPKDPTQVLDQQAVPTIEGYSCDIKTTAPYDPAKDLEITYKAEKDDDVLVIPVGQKKEEPKAATEPKVAASELKPKKDQNDQVAIINFIVLDNNGKQLTSSGPLTGKPGESINDLYSTEIPLKAIAQTGYHVVFNGFDGDGQIQKFNNNDLMTQVFTVGLSKSAKSETKAKAPEKQSDVDLDAVREATINNKDTAAMALGIAATIISLIGLIGKENK</sequence>
<feature type="region of interest" description="Disordered" evidence="1">
    <location>
        <begin position="282"/>
        <end position="303"/>
    </location>
</feature>
<comment type="caution">
    <text evidence="5">The sequence shown here is derived from an EMBL/GenBank/DDBJ whole genome shotgun (WGS) entry which is preliminary data.</text>
</comment>
<evidence type="ECO:0000259" key="4">
    <source>
        <dbReference type="Pfam" id="PF17966"/>
    </source>
</evidence>
<dbReference type="Proteomes" id="UP001141961">
    <property type="component" value="Unassembled WGS sequence"/>
</dbReference>
<feature type="domain" description="Mucin binding" evidence="3">
    <location>
        <begin position="46"/>
        <end position="123"/>
    </location>
</feature>
<feature type="domain" description="Mucin binding" evidence="3">
    <location>
        <begin position="310"/>
        <end position="387"/>
    </location>
</feature>
<dbReference type="InterPro" id="IPR041558">
    <property type="entry name" value="MucBP_2"/>
</dbReference>
<dbReference type="Gene3D" id="2.60.40.4300">
    <property type="match status" value="1"/>
</dbReference>
<dbReference type="InterPro" id="IPR041495">
    <property type="entry name" value="Mub_B2"/>
</dbReference>
<feature type="domain" description="Mub B2-like" evidence="4">
    <location>
        <begin position="2"/>
        <end position="38"/>
    </location>
</feature>
<evidence type="ECO:0000259" key="3">
    <source>
        <dbReference type="Pfam" id="PF17965"/>
    </source>
</evidence>
<dbReference type="Pfam" id="PF17966">
    <property type="entry name" value="Muc_B2"/>
    <property type="match status" value="2"/>
</dbReference>
<keyword evidence="2" id="KW-0812">Transmembrane</keyword>
<dbReference type="Gene3D" id="3.10.20.470">
    <property type="match status" value="2"/>
</dbReference>
<keyword evidence="2" id="KW-1133">Transmembrane helix</keyword>
<feature type="compositionally biased region" description="Basic and acidic residues" evidence="1">
    <location>
        <begin position="282"/>
        <end position="291"/>
    </location>
</feature>
<dbReference type="AlphaFoldDB" id="A0AAW6BB04"/>
<feature type="domain" description="Mub B2-like" evidence="4">
    <location>
        <begin position="140"/>
        <end position="221"/>
    </location>
</feature>
<reference evidence="5" key="1">
    <citation type="journal article" date="2022" name="Microorganisms">
        <title>Antibiotic Susceptibility, Resistance Gene Determinants and Corresponding Genomic Regions in Lactobacillus amylovorus Isolates Derived from Wild Boars and Domestic Pigs.</title>
        <authorList>
            <person name="Moravkova M."/>
            <person name="Kostovova I."/>
            <person name="Kavanova K."/>
            <person name="Pechar R."/>
            <person name="Stanek S."/>
            <person name="Brychta A."/>
            <person name="Zeman M."/>
            <person name="Kubasova T."/>
        </authorList>
    </citation>
    <scope>NUCLEOTIDE SEQUENCE</scope>
    <source>
        <strain evidence="5">M597B</strain>
    </source>
</reference>
<dbReference type="RefSeq" id="WP_271327066.1">
    <property type="nucleotide sequence ID" value="NZ_JAOTHD010000017.1"/>
</dbReference>
<protein>
    <recommendedName>
        <fullName evidence="7">Mucus binding protein</fullName>
    </recommendedName>
</protein>
<evidence type="ECO:0008006" key="7">
    <source>
        <dbReference type="Google" id="ProtNLM"/>
    </source>
</evidence>
<dbReference type="Pfam" id="PF17965">
    <property type="entry name" value="MucBP_2"/>
    <property type="match status" value="2"/>
</dbReference>
<name>A0AAW6BB04_LACAM</name>
<keyword evidence="2" id="KW-0472">Membrane</keyword>
<proteinExistence type="predicted"/>
<evidence type="ECO:0000313" key="6">
    <source>
        <dbReference type="Proteomes" id="UP001141961"/>
    </source>
</evidence>
<dbReference type="EMBL" id="JAOTHD010000017">
    <property type="protein sequence ID" value="MDB6246927.1"/>
    <property type="molecule type" value="Genomic_DNA"/>
</dbReference>
<evidence type="ECO:0000313" key="5">
    <source>
        <dbReference type="EMBL" id="MDB6246927.1"/>
    </source>
</evidence>